<sequence length="90" mass="10610">MRHDVRGPVDTCLFWPPLDVLGFQWELSFLTGPRLFARRPSGTTIRTQHERSRSPLESTSTHARVSQTRQGRDRSRQPKRMQSRRARFHP</sequence>
<dbReference type="Proteomes" id="UP000241462">
    <property type="component" value="Unassembled WGS sequence"/>
</dbReference>
<proteinExistence type="predicted"/>
<keyword evidence="3" id="KW-1185">Reference proteome</keyword>
<feature type="compositionally biased region" description="Polar residues" evidence="1">
    <location>
        <begin position="55"/>
        <end position="69"/>
    </location>
</feature>
<dbReference type="InParanoid" id="A0A2T3AJF5"/>
<feature type="region of interest" description="Disordered" evidence="1">
    <location>
        <begin position="40"/>
        <end position="90"/>
    </location>
</feature>
<name>A0A2T3AJF5_9PEZI</name>
<dbReference type="AlphaFoldDB" id="A0A2T3AJF5"/>
<evidence type="ECO:0000313" key="2">
    <source>
        <dbReference type="EMBL" id="PSS00704.1"/>
    </source>
</evidence>
<dbReference type="EMBL" id="KZ678382">
    <property type="protein sequence ID" value="PSS00704.1"/>
    <property type="molecule type" value="Genomic_DNA"/>
</dbReference>
<organism evidence="2 3">
    <name type="scientific">Coniella lustricola</name>
    <dbReference type="NCBI Taxonomy" id="2025994"/>
    <lineage>
        <taxon>Eukaryota</taxon>
        <taxon>Fungi</taxon>
        <taxon>Dikarya</taxon>
        <taxon>Ascomycota</taxon>
        <taxon>Pezizomycotina</taxon>
        <taxon>Sordariomycetes</taxon>
        <taxon>Sordariomycetidae</taxon>
        <taxon>Diaporthales</taxon>
        <taxon>Schizoparmaceae</taxon>
        <taxon>Coniella</taxon>
    </lineage>
</organism>
<evidence type="ECO:0000313" key="3">
    <source>
        <dbReference type="Proteomes" id="UP000241462"/>
    </source>
</evidence>
<gene>
    <name evidence="2" type="ORF">BD289DRAFT_423716</name>
</gene>
<protein>
    <submittedName>
        <fullName evidence="2">Uncharacterized protein</fullName>
    </submittedName>
</protein>
<reference evidence="2 3" key="1">
    <citation type="journal article" date="2018" name="Mycol. Prog.">
        <title>Coniella lustricola, a new species from submerged detritus.</title>
        <authorList>
            <person name="Raudabaugh D.B."/>
            <person name="Iturriaga T."/>
            <person name="Carver A."/>
            <person name="Mondo S."/>
            <person name="Pangilinan J."/>
            <person name="Lipzen A."/>
            <person name="He G."/>
            <person name="Amirebrahimi M."/>
            <person name="Grigoriev I.V."/>
            <person name="Miller A.N."/>
        </authorList>
    </citation>
    <scope>NUCLEOTIDE SEQUENCE [LARGE SCALE GENOMIC DNA]</scope>
    <source>
        <strain evidence="2 3">B22-T-1</strain>
    </source>
</reference>
<accession>A0A2T3AJF5</accession>
<feature type="compositionally biased region" description="Basic residues" evidence="1">
    <location>
        <begin position="77"/>
        <end position="90"/>
    </location>
</feature>
<evidence type="ECO:0000256" key="1">
    <source>
        <dbReference type="SAM" id="MobiDB-lite"/>
    </source>
</evidence>